<dbReference type="InterPro" id="IPR041698">
    <property type="entry name" value="Methyltransf_25"/>
</dbReference>
<dbReference type="CDD" id="cd02440">
    <property type="entry name" value="AdoMet_MTases"/>
    <property type="match status" value="1"/>
</dbReference>
<keyword evidence="2 5" id="KW-0808">Transferase</keyword>
<reference evidence="5 6" key="1">
    <citation type="journal article" date="2019" name="Int. J. Syst. Evol. Microbiol.">
        <title>The Global Catalogue of Microorganisms (GCM) 10K type strain sequencing project: providing services to taxonomists for standard genome sequencing and annotation.</title>
        <authorList>
            <consortium name="The Broad Institute Genomics Platform"/>
            <consortium name="The Broad Institute Genome Sequencing Center for Infectious Disease"/>
            <person name="Wu L."/>
            <person name="Ma J."/>
        </authorList>
    </citation>
    <scope>NUCLEOTIDE SEQUENCE [LARGE SCALE GENOMIC DNA]</scope>
    <source>
        <strain evidence="5 6">JCM 30072</strain>
    </source>
</reference>
<dbReference type="GO" id="GO:0061542">
    <property type="term" value="F:3-demethylubiquinol 3-O-methyltransferase activity"/>
    <property type="evidence" value="ECO:0007669"/>
    <property type="project" value="UniProtKB-EC"/>
</dbReference>
<keyword evidence="6" id="KW-1185">Reference proteome</keyword>
<feature type="domain" description="Methyltransferase" evidence="4">
    <location>
        <begin position="49"/>
        <end position="145"/>
    </location>
</feature>
<evidence type="ECO:0000259" key="4">
    <source>
        <dbReference type="Pfam" id="PF13649"/>
    </source>
</evidence>
<dbReference type="PANTHER" id="PTHR43464">
    <property type="entry name" value="METHYLTRANSFERASE"/>
    <property type="match status" value="1"/>
</dbReference>
<dbReference type="EC" id="2.1.1.222" evidence="5"/>
<dbReference type="GO" id="GO:0032259">
    <property type="term" value="P:methylation"/>
    <property type="evidence" value="ECO:0007669"/>
    <property type="project" value="UniProtKB-KW"/>
</dbReference>
<dbReference type="EC" id="2.1.1.64" evidence="5"/>
<dbReference type="EMBL" id="JBHSZI010000001">
    <property type="protein sequence ID" value="MFC7059354.1"/>
    <property type="molecule type" value="Genomic_DNA"/>
</dbReference>
<organism evidence="5 6">
    <name type="scientific">Halovenus salina</name>
    <dbReference type="NCBI Taxonomy" id="1510225"/>
    <lineage>
        <taxon>Archaea</taxon>
        <taxon>Methanobacteriati</taxon>
        <taxon>Methanobacteriota</taxon>
        <taxon>Stenosarchaea group</taxon>
        <taxon>Halobacteria</taxon>
        <taxon>Halobacteriales</taxon>
        <taxon>Haloarculaceae</taxon>
        <taxon>Halovenus</taxon>
    </lineage>
</organism>
<keyword evidence="1 5" id="KW-0489">Methyltransferase</keyword>
<dbReference type="PANTHER" id="PTHR43464:SF19">
    <property type="entry name" value="UBIQUINONE BIOSYNTHESIS O-METHYLTRANSFERASE, MITOCHONDRIAL"/>
    <property type="match status" value="1"/>
</dbReference>
<dbReference type="Pfam" id="PF13649">
    <property type="entry name" value="Methyltransf_25"/>
    <property type="match status" value="1"/>
</dbReference>
<dbReference type="Gene3D" id="3.40.50.150">
    <property type="entry name" value="Vaccinia Virus protein VP39"/>
    <property type="match status" value="1"/>
</dbReference>
<dbReference type="RefSeq" id="WP_382186311.1">
    <property type="nucleotide sequence ID" value="NZ_JBHSZI010000001.1"/>
</dbReference>
<name>A0ABD5W3Q6_9EURY</name>
<proteinExistence type="predicted"/>
<evidence type="ECO:0000256" key="2">
    <source>
        <dbReference type="ARBA" id="ARBA00022679"/>
    </source>
</evidence>
<dbReference type="GO" id="GO:0102208">
    <property type="term" value="F:2-polyprenyl-6-hydroxyphenol methylase activity"/>
    <property type="evidence" value="ECO:0007669"/>
    <property type="project" value="UniProtKB-EC"/>
</dbReference>
<evidence type="ECO:0000313" key="5">
    <source>
        <dbReference type="EMBL" id="MFC7059354.1"/>
    </source>
</evidence>
<evidence type="ECO:0000256" key="1">
    <source>
        <dbReference type="ARBA" id="ARBA00022603"/>
    </source>
</evidence>
<accession>A0ABD5W3Q6</accession>
<sequence>MTHWTEEMFVEHAEVFERTMQGRIEDTDEEVDQLLALLNEHGVTPETALDVACGIGRHTVEFGRRGLTVRGLDISPAYVESARERAADADVAEAVTVEIGDMRELDRVEGSYDLVTNMWTAFGYFDEATNEAVAQGFYERVAEDGALVMELSNKDYTLGNYRASHAGLDNGTLHVERNEYTLDRANRDDARAFRTGRRRLRVSRRGRVGPAAVRPR</sequence>
<keyword evidence="3" id="KW-0949">S-adenosyl-L-methionine</keyword>
<comment type="caution">
    <text evidence="5">The sequence shown here is derived from an EMBL/GenBank/DDBJ whole genome shotgun (WGS) entry which is preliminary data.</text>
</comment>
<dbReference type="Proteomes" id="UP001596445">
    <property type="component" value="Unassembled WGS sequence"/>
</dbReference>
<gene>
    <name evidence="5" type="ORF">ACFQQG_15725</name>
</gene>
<protein>
    <submittedName>
        <fullName evidence="5">Class I SAM-dependent methyltransferase</fullName>
        <ecNumber evidence="5">2.1.1.222</ecNumber>
        <ecNumber evidence="5">2.1.1.64</ecNumber>
    </submittedName>
</protein>
<evidence type="ECO:0000313" key="6">
    <source>
        <dbReference type="Proteomes" id="UP001596445"/>
    </source>
</evidence>
<dbReference type="SUPFAM" id="SSF53335">
    <property type="entry name" value="S-adenosyl-L-methionine-dependent methyltransferases"/>
    <property type="match status" value="1"/>
</dbReference>
<evidence type="ECO:0000256" key="3">
    <source>
        <dbReference type="ARBA" id="ARBA00022691"/>
    </source>
</evidence>
<dbReference type="InterPro" id="IPR029063">
    <property type="entry name" value="SAM-dependent_MTases_sf"/>
</dbReference>
<dbReference type="AlphaFoldDB" id="A0ABD5W3Q6"/>